<dbReference type="InterPro" id="IPR055191">
    <property type="entry name" value="POL2_thumb"/>
</dbReference>
<feature type="compositionally biased region" description="Basic and acidic residues" evidence="16">
    <location>
        <begin position="659"/>
        <end position="668"/>
    </location>
</feature>
<protein>
    <recommendedName>
        <fullName evidence="15">DNA polymerase epsilon catalytic subunit</fullName>
        <ecNumber evidence="15">2.7.7.7</ecNumber>
    </recommendedName>
</protein>
<dbReference type="CDD" id="cd05779">
    <property type="entry name" value="DNA_polB_epsilon_exo"/>
    <property type="match status" value="1"/>
</dbReference>
<evidence type="ECO:0000256" key="6">
    <source>
        <dbReference type="ARBA" id="ARBA00022705"/>
    </source>
</evidence>
<evidence type="ECO:0000256" key="12">
    <source>
        <dbReference type="ARBA" id="ARBA00023014"/>
    </source>
</evidence>
<dbReference type="Pfam" id="PF22634">
    <property type="entry name" value="POL2_thumb"/>
    <property type="match status" value="1"/>
</dbReference>
<dbReference type="InterPro" id="IPR029703">
    <property type="entry name" value="POL2"/>
</dbReference>
<comment type="cofactor">
    <cofactor evidence="15">
        <name>[4Fe-4S] cluster</name>
        <dbReference type="ChEBI" id="CHEBI:49883"/>
    </cofactor>
</comment>
<dbReference type="PANTHER" id="PTHR10670:SF0">
    <property type="entry name" value="DNA POLYMERASE EPSILON CATALYTIC SUBUNIT A"/>
    <property type="match status" value="1"/>
</dbReference>
<evidence type="ECO:0000256" key="8">
    <source>
        <dbReference type="ARBA" id="ARBA00022771"/>
    </source>
</evidence>
<feature type="compositionally biased region" description="Polar residues" evidence="16">
    <location>
        <begin position="1215"/>
        <end position="1224"/>
    </location>
</feature>
<dbReference type="Pfam" id="PF23250">
    <property type="entry name" value="zf_DPOE_2"/>
    <property type="match status" value="1"/>
</dbReference>
<dbReference type="FunFam" id="3.90.1600.10:FF:000006">
    <property type="entry name" value="DNA polymerase epsilon catalytic subunit"/>
    <property type="match status" value="1"/>
</dbReference>
<dbReference type="GO" id="GO:0000278">
    <property type="term" value="P:mitotic cell cycle"/>
    <property type="evidence" value="ECO:0007669"/>
    <property type="project" value="TreeGrafter"/>
</dbReference>
<dbReference type="InterPro" id="IPR023211">
    <property type="entry name" value="DNA_pol_palm_dom_sf"/>
</dbReference>
<dbReference type="Pfam" id="PF08490">
    <property type="entry name" value="DUF1744"/>
    <property type="match status" value="1"/>
</dbReference>
<dbReference type="GO" id="GO:0008310">
    <property type="term" value="F:single-stranded DNA 3'-5' DNA exonuclease activity"/>
    <property type="evidence" value="ECO:0007669"/>
    <property type="project" value="TreeGrafter"/>
</dbReference>
<dbReference type="InterPro" id="IPR036397">
    <property type="entry name" value="RNaseH_sf"/>
</dbReference>
<dbReference type="EMBL" id="HBJA01086660">
    <property type="protein sequence ID" value="CAE0819059.1"/>
    <property type="molecule type" value="Transcribed_RNA"/>
</dbReference>
<comment type="catalytic activity">
    <reaction evidence="15">
        <text>DNA(n) + a 2'-deoxyribonucleoside 5'-triphosphate = DNA(n+1) + diphosphate</text>
        <dbReference type="Rhea" id="RHEA:22508"/>
        <dbReference type="Rhea" id="RHEA-COMP:17339"/>
        <dbReference type="Rhea" id="RHEA-COMP:17340"/>
        <dbReference type="ChEBI" id="CHEBI:33019"/>
        <dbReference type="ChEBI" id="CHEBI:61560"/>
        <dbReference type="ChEBI" id="CHEBI:173112"/>
        <dbReference type="EC" id="2.7.7.7"/>
    </reaction>
</comment>
<keyword evidence="3 15" id="KW-0004">4Fe-4S</keyword>
<dbReference type="InterPro" id="IPR043502">
    <property type="entry name" value="DNA/RNA_pol_sf"/>
</dbReference>
<dbReference type="InterPro" id="IPR006133">
    <property type="entry name" value="DNA-dir_DNA_pol_B_exonuc"/>
</dbReference>
<evidence type="ECO:0000256" key="11">
    <source>
        <dbReference type="ARBA" id="ARBA00023004"/>
    </source>
</evidence>
<dbReference type="InterPro" id="IPR042087">
    <property type="entry name" value="DNA_pol_B_thumb"/>
</dbReference>
<dbReference type="Pfam" id="PF22912">
    <property type="entry name" value="zf-DPOE"/>
    <property type="match status" value="1"/>
</dbReference>
<evidence type="ECO:0000259" key="17">
    <source>
        <dbReference type="SMART" id="SM01159"/>
    </source>
</evidence>
<comment type="subcellular location">
    <subcellularLocation>
        <location evidence="1 15">Nucleus</location>
    </subcellularLocation>
</comment>
<dbReference type="SUPFAM" id="SSF56672">
    <property type="entry name" value="DNA/RNA polymerases"/>
    <property type="match status" value="1"/>
</dbReference>
<feature type="region of interest" description="Disordered" evidence="16">
    <location>
        <begin position="642"/>
        <end position="668"/>
    </location>
</feature>
<dbReference type="Gene3D" id="1.10.132.60">
    <property type="entry name" value="DNA polymerase family B, C-terminal domain"/>
    <property type="match status" value="1"/>
</dbReference>
<sequence>MEVFEDGERLGWCVQVQPTTVTDEESKNTLAALDVYMLTQEGTAFKVTKRYQPYFYIVAKEYAEREVEVGLKGAFNTLLADVVPIEKEDLDMPNHLSGKKRKLLKLLFSNVSDLCQLRDVIKQAVAKNQVVEAEALDFDETNTVDPLDRLAFLNSIVDVKEFDVKYHVRVAIDLEIRVGLWYRVKAEHGNITFTGGEDLINPVPKICAFDIECSKAPLKFPDAQVDPIYMISYMLDTQGYLIINRDIVTEDIDDFEYTPKPEYEGPFIVFNEKDEEAMLQRWFSEMKLRNPDVYVTFNGDFFDMPYVNTRAQHYGIDMKEELGFTESDDGEWLSQKKPHIDCLYWVKRDSYLPQGSQGLKAVTKAKLGYDPLEIDPEDMLKFAQERPQHMASYSVSDAVATYYLYMKYIHPFIFSLCTIIPMPPDEVLRKGSGTCCETLLMVQAYQKNIVFPNKQVAEKEKFYNNHLLESETYIGGHVDAIRSGVFRADHLQKFALDSAMYQTLIDRVDNALKFAIEVEGGLKMEEVTNYEEVRDDILRKLSDLRDNPYRQERPLIYHLDVGAMYPNIILTNRLQPPSMVHEQECAACVYNRPENDCQRRMQWMWRGEYFMANKSEFMRIKHQLENERFLPAQIEALNKGNIKKKGRQAATPGAKKKDKGTWRKDKPSIVDRMGSGARAWGKKDWIKKKFERREQQQEEEDPDRPRRFHELTADEQILLVKKRLGEYSRKAYKKTHATKEIRVDSTVCQRENPFFVDTVRAFRDRRYVYKGLTKKWVGELNKAKEGKGEHSLRECQSRAVLYESLQLAHKCILNSFYGYVMRKGSRWYSMEMGGVVTHLGANIIKMARELTDRIGLSLELDTDGIWCCLPATFPENYTFTTTNEKKKKYNISYPCVMLNEDVNKKFTNAQYQDWDPEKKEWVQRSECSIFFEVDGPYLAMVLPASREEGKSIKKRYAVFNHDKSLAELKGFELKRRGELKLIKVFQSQVFPKFAEGSTLQECYAAVAKVANDHLDILYSKGGNLDTDELMDLILESRTMSNALSDYPATQKSLALTTARRLAEFLGPQMVKDKGLNCTYVIAKKPESEPVTTRAIPLAIFSAEQKIKRYFLARWLKDGALGEEVDVRDILDWNYYIERLGAAIQKIITIPAAFQDIPNPVPRVLHPGWLGKRVAAANSRYQQKSLDGIFKPRAKGEDSKENINPQMDMEDMGAAPTQSRPGTNIVWNKKTGKRAREPAAAPAPEPEAPLALSAAFTRTYIGAQSTQDFDAAFFQHPEFRAWLQLQKQQWRRQAQDRQMVSTGELPMDKRLRQVVNNRAGDRTAARNVAQYLDGARAKLVNASWEVLEVRQSPDLPDGTLKAFVLIDGNSVQTVKIHVPRQVYVNSREAWDAEQVGAKPVSYTLPRRKQVHHLYELEFDETQYNADHITNLSLMAEVEGVYERHVSPCFRAVLHLGCVVSVNKQEYVQRVNSDRQGNADVFRLPELTTDKPDTPYLQGNELQYVYLYHSFSETEARGIIAVVFVKQKQVRTVFVQPPRAARQTAAEWSRLTQTAVGRTQTQGTQMSEDADGSPLDTGRLGQFDFVPPEYVDSKINAFRRADGWLMEFLAVSRPVLTFCQGSTDLDIQTQVPSLSNVPVRTLIVQKSDLDLYRHANVFKVFESAVMDRIVDHYCAVLPHMEQCLQMCRYSNIPLCNLDNDLAVGVMDVSFGRLLRNNSHLLWCTSGARPDLGGTEADDNKFTTCEEVLASLQPTDINSPGAHLTYSVNLDISHLEVMSVTYSQSIMDSDISSLQLQQESTQVLSAFNIMREMISHWYADALSGAAYAAAPDMLLQHVFRWLKNKSSLLYDPALYRFTLQLVKKAFSTLLQRILKVGSKIIFANFQRVVINTPKASIVDAQSYVNFLLSAVKDNILLQRLSLTPSAYYTTLLWMDRMNYAVFQTAEEDVQGALPEGPFSPNVVLSLSGYFPEAAGKRYQDNIVRFMTAVTNFKTELLQAEQAKPQAEQAGREALMTRCEQYMQTFVQGSLQQRLMQDVEKMAKLGTARYIMSKRPGSSWMSSDCPLEYIKALCHLLGLYPSLNSTIYTMKGNLLKLVGVKAFDSAATFVDPSGAALVLSDVMCSYCNEVMDIDLVRDDNFAPDKDWACLVCRKPFSRDLIEAQLVDQLGLSLMAYQVQDLQCVKCKQVKADYLITYCSCSGEYRPKTTPEALMRKVRNMLQIAEYHGLQWLQEVTTWALQQHGESVAAGE</sequence>
<dbReference type="FunFam" id="3.30.420.10:FF:000010">
    <property type="entry name" value="DNA polymerase epsilon catalytic subunit"/>
    <property type="match status" value="1"/>
</dbReference>
<dbReference type="GO" id="GO:0003677">
    <property type="term" value="F:DNA binding"/>
    <property type="evidence" value="ECO:0007669"/>
    <property type="project" value="UniProtKB-KW"/>
</dbReference>
<name>A0A7S4LBT2_9EUGL</name>
<dbReference type="GO" id="GO:0006287">
    <property type="term" value="P:base-excision repair, gap-filling"/>
    <property type="evidence" value="ECO:0007669"/>
    <property type="project" value="TreeGrafter"/>
</dbReference>
<dbReference type="FunFam" id="1.10.132.60:FF:000002">
    <property type="entry name" value="DNA polymerase epsilon catalytic subunit"/>
    <property type="match status" value="1"/>
</dbReference>
<dbReference type="InterPro" id="IPR012337">
    <property type="entry name" value="RNaseH-like_sf"/>
</dbReference>
<dbReference type="SUPFAM" id="SSF53098">
    <property type="entry name" value="Ribonuclease H-like"/>
    <property type="match status" value="1"/>
</dbReference>
<evidence type="ECO:0000256" key="13">
    <source>
        <dbReference type="ARBA" id="ARBA00023125"/>
    </source>
</evidence>
<organism evidence="18">
    <name type="scientific">Eutreptiella gymnastica</name>
    <dbReference type="NCBI Taxonomy" id="73025"/>
    <lineage>
        <taxon>Eukaryota</taxon>
        <taxon>Discoba</taxon>
        <taxon>Euglenozoa</taxon>
        <taxon>Euglenida</taxon>
        <taxon>Spirocuta</taxon>
        <taxon>Euglenophyceae</taxon>
        <taxon>Eutreptiales</taxon>
        <taxon>Eutreptiaceae</taxon>
        <taxon>Eutreptiella</taxon>
    </lineage>
</organism>
<evidence type="ECO:0000256" key="3">
    <source>
        <dbReference type="ARBA" id="ARBA00022485"/>
    </source>
</evidence>
<dbReference type="EC" id="2.7.7.7" evidence="15"/>
<dbReference type="GO" id="GO:0051539">
    <property type="term" value="F:4 iron, 4 sulfur cluster binding"/>
    <property type="evidence" value="ECO:0007669"/>
    <property type="project" value="UniProtKB-KW"/>
</dbReference>
<keyword evidence="7 15" id="KW-0479">Metal-binding</keyword>
<evidence type="ECO:0000256" key="9">
    <source>
        <dbReference type="ARBA" id="ARBA00022833"/>
    </source>
</evidence>
<keyword evidence="5 15" id="KW-0548">Nucleotidyltransferase</keyword>
<dbReference type="InterPro" id="IPR006172">
    <property type="entry name" value="DNA-dir_DNA_pol_B"/>
</dbReference>
<comment type="function">
    <text evidence="15">DNA polymerase II participates in chromosomal DNA replication.</text>
</comment>
<dbReference type="GO" id="GO:0008270">
    <property type="term" value="F:zinc ion binding"/>
    <property type="evidence" value="ECO:0007669"/>
    <property type="project" value="UniProtKB-KW"/>
</dbReference>
<evidence type="ECO:0000256" key="16">
    <source>
        <dbReference type="SAM" id="MobiDB-lite"/>
    </source>
</evidence>
<proteinExistence type="inferred from homology"/>
<keyword evidence="13 15" id="KW-0238">DNA-binding</keyword>
<dbReference type="PANTHER" id="PTHR10670">
    <property type="entry name" value="DNA POLYMERASE EPSILON CATALYTIC SUBUNIT A"/>
    <property type="match status" value="1"/>
</dbReference>
<evidence type="ECO:0000256" key="4">
    <source>
        <dbReference type="ARBA" id="ARBA00022679"/>
    </source>
</evidence>
<dbReference type="Gene3D" id="3.30.342.10">
    <property type="entry name" value="DNA Polymerase, chain B, domain 1"/>
    <property type="match status" value="1"/>
</dbReference>
<evidence type="ECO:0000256" key="10">
    <source>
        <dbReference type="ARBA" id="ARBA00022932"/>
    </source>
</evidence>
<keyword evidence="12 15" id="KW-0411">Iron-sulfur</keyword>
<dbReference type="GO" id="GO:0006272">
    <property type="term" value="P:leading strand elongation"/>
    <property type="evidence" value="ECO:0007669"/>
    <property type="project" value="TreeGrafter"/>
</dbReference>
<dbReference type="SMART" id="SM00486">
    <property type="entry name" value="POLBc"/>
    <property type="match status" value="1"/>
</dbReference>
<keyword evidence="6 15" id="KW-0235">DNA replication</keyword>
<keyword evidence="8 15" id="KW-0863">Zinc-finger</keyword>
<keyword evidence="14 15" id="KW-0539">Nucleus</keyword>
<evidence type="ECO:0000256" key="7">
    <source>
        <dbReference type="ARBA" id="ARBA00022723"/>
    </source>
</evidence>
<dbReference type="GO" id="GO:0045004">
    <property type="term" value="P:DNA replication proofreading"/>
    <property type="evidence" value="ECO:0007669"/>
    <property type="project" value="TreeGrafter"/>
</dbReference>
<feature type="region of interest" description="Disordered" evidence="16">
    <location>
        <begin position="1186"/>
        <end position="1224"/>
    </location>
</feature>
<dbReference type="GO" id="GO:0003887">
    <property type="term" value="F:DNA-directed DNA polymerase activity"/>
    <property type="evidence" value="ECO:0007669"/>
    <property type="project" value="UniProtKB-KW"/>
</dbReference>
<evidence type="ECO:0000256" key="5">
    <source>
        <dbReference type="ARBA" id="ARBA00022695"/>
    </source>
</evidence>
<evidence type="ECO:0000313" key="18">
    <source>
        <dbReference type="EMBL" id="CAE0819059.1"/>
    </source>
</evidence>
<dbReference type="SMART" id="SM01159">
    <property type="entry name" value="DUF1744"/>
    <property type="match status" value="1"/>
</dbReference>
<dbReference type="InterPro" id="IPR054475">
    <property type="entry name" value="Znf-DPOE"/>
</dbReference>
<dbReference type="Gene3D" id="3.90.1600.10">
    <property type="entry name" value="Palm domain of DNA polymerase"/>
    <property type="match status" value="1"/>
</dbReference>
<accession>A0A7S4LBT2</accession>
<keyword evidence="4 15" id="KW-0808">Transferase</keyword>
<dbReference type="Gene3D" id="3.30.420.10">
    <property type="entry name" value="Ribonuclease H-like superfamily/Ribonuclease H"/>
    <property type="match status" value="1"/>
</dbReference>
<dbReference type="Pfam" id="PF03104">
    <property type="entry name" value="DNA_pol_B_exo1"/>
    <property type="match status" value="1"/>
</dbReference>
<dbReference type="CDD" id="cd05535">
    <property type="entry name" value="POLBc_epsilon"/>
    <property type="match status" value="1"/>
</dbReference>
<reference evidence="18" key="1">
    <citation type="submission" date="2021-01" db="EMBL/GenBank/DDBJ databases">
        <authorList>
            <person name="Corre E."/>
            <person name="Pelletier E."/>
            <person name="Niang G."/>
            <person name="Scheremetjew M."/>
            <person name="Finn R."/>
            <person name="Kale V."/>
            <person name="Holt S."/>
            <person name="Cochrane G."/>
            <person name="Meng A."/>
            <person name="Brown T."/>
            <person name="Cohen L."/>
        </authorList>
    </citation>
    <scope>NUCLEOTIDE SEQUENCE</scope>
    <source>
        <strain evidence="18">CCMP1594</strain>
    </source>
</reference>
<feature type="domain" description="DNA polymerase epsilon catalytic subunit A C-terminal" evidence="17">
    <location>
        <begin position="1527"/>
        <end position="1939"/>
    </location>
</feature>
<dbReference type="GO" id="GO:0006297">
    <property type="term" value="P:nucleotide-excision repair, DNA gap filling"/>
    <property type="evidence" value="ECO:0007669"/>
    <property type="project" value="TreeGrafter"/>
</dbReference>
<dbReference type="GO" id="GO:0000166">
    <property type="term" value="F:nucleotide binding"/>
    <property type="evidence" value="ECO:0007669"/>
    <property type="project" value="InterPro"/>
</dbReference>
<gene>
    <name evidence="18" type="ORF">EGYM00163_LOCUS30228</name>
</gene>
<evidence type="ECO:0000256" key="15">
    <source>
        <dbReference type="RuleBase" id="RU365029"/>
    </source>
</evidence>
<keyword evidence="9 15" id="KW-0862">Zinc</keyword>
<dbReference type="InterPro" id="IPR013697">
    <property type="entry name" value="DNA_pol_e_suA_C"/>
</dbReference>
<dbReference type="GO" id="GO:0008622">
    <property type="term" value="C:epsilon DNA polymerase complex"/>
    <property type="evidence" value="ECO:0007669"/>
    <property type="project" value="InterPro"/>
</dbReference>
<evidence type="ECO:0000256" key="1">
    <source>
        <dbReference type="ARBA" id="ARBA00004123"/>
    </source>
</evidence>
<keyword evidence="11 15" id="KW-0408">Iron</keyword>
<evidence type="ECO:0000256" key="2">
    <source>
        <dbReference type="ARBA" id="ARBA00005755"/>
    </source>
</evidence>
<comment type="similarity">
    <text evidence="2 15">Belongs to the DNA polymerase type-B family.</text>
</comment>
<keyword evidence="10 15" id="KW-0239">DNA-directed DNA polymerase</keyword>
<evidence type="ECO:0000256" key="14">
    <source>
        <dbReference type="ARBA" id="ARBA00023242"/>
    </source>
</evidence>